<evidence type="ECO:0000256" key="3">
    <source>
        <dbReference type="ARBA" id="ARBA00022427"/>
    </source>
</evidence>
<sequence>MAWPKLPALWLLLCTWLPAGCLSLLVTVQHTERYVTLFASVILKCDYTTSAQLQDVVVTWRFKSFCKDPIFDYYSASYQAALSLGQDPSNDCNDNQREVRIVAQRRGQNEPVLGVDYRQRKITIQNRADLVINEVMWWDHGVYYCTIEAPGDTSGDPDKEVKLIVLHWLTVIFIILGALLLLLLIGVCWCQCCPQYCCCYIRCPCCPARCCCPEEVLARHRYMKQAQALGPQMMEKPLYWGADRSSQVSSYPMHPLLQRDLSLRSSLHQMPMAQTTNGPPITNGVLEYLENELRNLNLAQPLPPDLKARFRHPCSMLSSLGSEVVERRIIHLPPLIRDLSSSRRTTDSLHQQWLTPIPSRPWDLREGRRQHHYPDFHQELRNQGPKSWALERRELDLSWSGKRHSSRLNGSPIHWSDRDSLSDVPSSSEAPWRQSHSPFRSRCQERPHRPSPRESTQRHRRRRRHRSYSPPLPSGLSSWSSEEEKKERQPQGWGAHRRHSHSPHWQEEKPPSYRSLDVTPGKNDRKKGSVERRSEKDSSHSGRSVVI</sequence>
<keyword evidence="8" id="KW-1015">Disulfide bond</keyword>
<evidence type="ECO:0000256" key="4">
    <source>
        <dbReference type="ARBA" id="ARBA00022692"/>
    </source>
</evidence>
<dbReference type="PROSITE" id="PS50835">
    <property type="entry name" value="IG_LIKE"/>
    <property type="match status" value="1"/>
</dbReference>
<dbReference type="Pfam" id="PF05624">
    <property type="entry name" value="LSR"/>
    <property type="match status" value="1"/>
</dbReference>
<evidence type="ECO:0000256" key="1">
    <source>
        <dbReference type="ARBA" id="ARBA00004435"/>
    </source>
</evidence>
<dbReference type="SUPFAM" id="SSF48726">
    <property type="entry name" value="Immunoglobulin"/>
    <property type="match status" value="1"/>
</dbReference>
<dbReference type="GO" id="GO:0070542">
    <property type="term" value="P:response to fatty acid"/>
    <property type="evidence" value="ECO:0007669"/>
    <property type="project" value="Ensembl"/>
</dbReference>
<dbReference type="GO" id="GO:0090277">
    <property type="term" value="P:positive regulation of peptide hormone secretion"/>
    <property type="evidence" value="ECO:0007669"/>
    <property type="project" value="Ensembl"/>
</dbReference>
<dbReference type="Ensembl" id="ENSCJAT00000016086.5">
    <property type="protein sequence ID" value="ENSCJAP00000015239.5"/>
    <property type="gene ID" value="ENSCJAG00000008227.5"/>
</dbReference>
<dbReference type="SMART" id="SM00409">
    <property type="entry name" value="IG"/>
    <property type="match status" value="1"/>
</dbReference>
<gene>
    <name evidence="14" type="primary">ILDR1</name>
</gene>
<evidence type="ECO:0000256" key="10">
    <source>
        <dbReference type="ARBA" id="ARBA00046288"/>
    </source>
</evidence>
<comment type="subcellular location">
    <subcellularLocation>
        <location evidence="1">Cell junction</location>
        <location evidence="1">Tight junction</location>
    </subcellularLocation>
    <subcellularLocation>
        <location evidence="10">Endomembrane system</location>
        <topology evidence="10">Single-pass type I membrane protein</topology>
    </subcellularLocation>
</comment>
<feature type="compositionally biased region" description="Polar residues" evidence="11">
    <location>
        <begin position="423"/>
        <end position="438"/>
    </location>
</feature>
<keyword evidence="5" id="KW-0965">Cell junction</keyword>
<dbReference type="GO" id="GO:0010669">
    <property type="term" value="P:epithelial structure maintenance"/>
    <property type="evidence" value="ECO:0007669"/>
    <property type="project" value="Ensembl"/>
</dbReference>
<evidence type="ECO:0000256" key="7">
    <source>
        <dbReference type="ARBA" id="ARBA00023136"/>
    </source>
</evidence>
<evidence type="ECO:0000256" key="5">
    <source>
        <dbReference type="ARBA" id="ARBA00022949"/>
    </source>
</evidence>
<keyword evidence="9" id="KW-0393">Immunoglobulin domain</keyword>
<evidence type="ECO:0000256" key="2">
    <source>
        <dbReference type="ARBA" id="ARBA00009491"/>
    </source>
</evidence>
<dbReference type="OMA" id="TRCCCNQ"/>
<dbReference type="GO" id="GO:1990830">
    <property type="term" value="P:cellular response to leukemia inhibitory factor"/>
    <property type="evidence" value="ECO:0007669"/>
    <property type="project" value="Ensembl"/>
</dbReference>
<name>F7GPP4_CALJA</name>
<dbReference type="GO" id="GO:0070506">
    <property type="term" value="F:high-density lipoprotein particle receptor activity"/>
    <property type="evidence" value="ECO:0007669"/>
    <property type="project" value="Ensembl"/>
</dbReference>
<evidence type="ECO:0000256" key="8">
    <source>
        <dbReference type="ARBA" id="ARBA00023157"/>
    </source>
</evidence>
<dbReference type="GO" id="GO:0005886">
    <property type="term" value="C:plasma membrane"/>
    <property type="evidence" value="ECO:0007669"/>
    <property type="project" value="Ensembl"/>
</dbReference>
<dbReference type="InterPro" id="IPR007110">
    <property type="entry name" value="Ig-like_dom"/>
</dbReference>
<feature type="domain" description="Ig-like" evidence="13">
    <location>
        <begin position="18"/>
        <end position="162"/>
    </location>
</feature>
<dbReference type="Proteomes" id="UP000008225">
    <property type="component" value="Chromosome 15"/>
</dbReference>
<dbReference type="KEGG" id="cjc:100407749"/>
<keyword evidence="3" id="KW-0796">Tight junction</keyword>
<dbReference type="STRING" id="9483.ENSCJAP00000015239"/>
<evidence type="ECO:0000313" key="15">
    <source>
        <dbReference type="Proteomes" id="UP000008225"/>
    </source>
</evidence>
<feature type="region of interest" description="Disordered" evidence="11">
    <location>
        <begin position="400"/>
        <end position="547"/>
    </location>
</feature>
<evidence type="ECO:0000313" key="14">
    <source>
        <dbReference type="Ensembl" id="ENSCJAP00000015239.5"/>
    </source>
</evidence>
<proteinExistence type="inferred from homology"/>
<dbReference type="InParanoid" id="F7GPP4"/>
<dbReference type="InterPro" id="IPR013783">
    <property type="entry name" value="Ig-like_fold"/>
</dbReference>
<dbReference type="GeneTree" id="ENSGT00950000183058"/>
<dbReference type="GO" id="GO:0030072">
    <property type="term" value="P:peptide hormone secretion"/>
    <property type="evidence" value="ECO:0007669"/>
    <property type="project" value="Ensembl"/>
</dbReference>
<dbReference type="CTD" id="286676"/>
<reference evidence="14" key="3">
    <citation type="submission" date="2025-09" db="UniProtKB">
        <authorList>
            <consortium name="Ensembl"/>
        </authorList>
    </citation>
    <scope>IDENTIFICATION</scope>
</reference>
<feature type="compositionally biased region" description="Basic and acidic residues" evidence="11">
    <location>
        <begin position="522"/>
        <end position="540"/>
    </location>
</feature>
<dbReference type="Bgee" id="ENSCJAG00000008227">
    <property type="expression patterns" value="Expressed in testis and 1 other cell type or tissue"/>
</dbReference>
<keyword evidence="4 12" id="KW-0812">Transmembrane</keyword>
<feature type="transmembrane region" description="Helical" evidence="12">
    <location>
        <begin position="163"/>
        <end position="187"/>
    </location>
</feature>
<dbReference type="GO" id="GO:0061833">
    <property type="term" value="P:protein localization to tricellular tight junction"/>
    <property type="evidence" value="ECO:0007669"/>
    <property type="project" value="Ensembl"/>
</dbReference>
<keyword evidence="7 12" id="KW-0472">Membrane</keyword>
<reference evidence="14" key="1">
    <citation type="submission" date="2009-03" db="EMBL/GenBank/DDBJ databases">
        <authorList>
            <person name="Warren W."/>
            <person name="Ye L."/>
            <person name="Minx P."/>
            <person name="Worley K."/>
            <person name="Gibbs R."/>
            <person name="Wilson R.K."/>
        </authorList>
    </citation>
    <scope>NUCLEOTIDE SEQUENCE [LARGE SCALE GENOMIC DNA]</scope>
</reference>
<dbReference type="GeneID" id="100407749"/>
<dbReference type="GO" id="GO:0051649">
    <property type="term" value="P:establishment of localization in cell"/>
    <property type="evidence" value="ECO:0007669"/>
    <property type="project" value="Ensembl"/>
</dbReference>
<dbReference type="RefSeq" id="XP_002758790.3">
    <property type="nucleotide sequence ID" value="XM_002758744.5"/>
</dbReference>
<dbReference type="AlphaFoldDB" id="F7GPP4"/>
<feature type="compositionally biased region" description="Basic and acidic residues" evidence="11">
    <location>
        <begin position="442"/>
        <end position="457"/>
    </location>
</feature>
<organism evidence="14 15">
    <name type="scientific">Callithrix jacchus</name>
    <name type="common">White-tufted-ear marmoset</name>
    <name type="synonym">Simia Jacchus</name>
    <dbReference type="NCBI Taxonomy" id="9483"/>
    <lineage>
        <taxon>Eukaryota</taxon>
        <taxon>Metazoa</taxon>
        <taxon>Chordata</taxon>
        <taxon>Craniata</taxon>
        <taxon>Vertebrata</taxon>
        <taxon>Euteleostomi</taxon>
        <taxon>Mammalia</taxon>
        <taxon>Eutheria</taxon>
        <taxon>Euarchontoglires</taxon>
        <taxon>Primates</taxon>
        <taxon>Haplorrhini</taxon>
        <taxon>Platyrrhini</taxon>
        <taxon>Cebidae</taxon>
        <taxon>Callitrichinae</taxon>
        <taxon>Callithrix</taxon>
        <taxon>Callithrix</taxon>
    </lineage>
</organism>
<dbReference type="GO" id="GO:0005923">
    <property type="term" value="C:bicellular tight junction"/>
    <property type="evidence" value="ECO:0007669"/>
    <property type="project" value="UniProtKB-SubCell"/>
</dbReference>
<protein>
    <submittedName>
        <fullName evidence="14">Immunoglobulin like domain containing receptor 1</fullName>
    </submittedName>
</protein>
<dbReference type="GO" id="GO:0061689">
    <property type="term" value="C:tricellular tight junction"/>
    <property type="evidence" value="ECO:0007669"/>
    <property type="project" value="Ensembl"/>
</dbReference>
<dbReference type="InterPro" id="IPR036179">
    <property type="entry name" value="Ig-like_dom_sf"/>
</dbReference>
<dbReference type="InterPro" id="IPR003599">
    <property type="entry name" value="Ig_sub"/>
</dbReference>
<feature type="compositionally biased region" description="Basic residues" evidence="11">
    <location>
        <begin position="458"/>
        <end position="467"/>
    </location>
</feature>
<evidence type="ECO:0000256" key="12">
    <source>
        <dbReference type="SAM" id="Phobius"/>
    </source>
</evidence>
<dbReference type="OrthoDB" id="9944507at2759"/>
<dbReference type="PANTHER" id="PTHR15923">
    <property type="entry name" value="TRANSMEMBRANE AND IMMUNOGLOBULIN DOMAIN-CONTAINING PROTEIN"/>
    <property type="match status" value="1"/>
</dbReference>
<keyword evidence="15" id="KW-1185">Reference proteome</keyword>
<dbReference type="InterPro" id="IPR051874">
    <property type="entry name" value="Ig-like_domain-LISCH7"/>
</dbReference>
<reference evidence="14" key="2">
    <citation type="submission" date="2025-08" db="UniProtKB">
        <authorList>
            <consortium name="Ensembl"/>
        </authorList>
    </citation>
    <scope>IDENTIFICATION</scope>
</reference>
<dbReference type="FunCoup" id="F7GPP4">
    <property type="interactions" value="56"/>
</dbReference>
<dbReference type="GO" id="GO:0012505">
    <property type="term" value="C:endomembrane system"/>
    <property type="evidence" value="ECO:0007669"/>
    <property type="project" value="UniProtKB-SubCell"/>
</dbReference>
<feature type="transmembrane region" description="Helical" evidence="12">
    <location>
        <begin position="6"/>
        <end position="28"/>
    </location>
</feature>
<evidence type="ECO:0000256" key="6">
    <source>
        <dbReference type="ARBA" id="ARBA00022989"/>
    </source>
</evidence>
<evidence type="ECO:0000259" key="13">
    <source>
        <dbReference type="PROSITE" id="PS50835"/>
    </source>
</evidence>
<accession>F7GPP4</accession>
<dbReference type="InterPro" id="IPR008664">
    <property type="entry name" value="LISCH7"/>
</dbReference>
<dbReference type="Gene3D" id="2.60.40.10">
    <property type="entry name" value="Immunoglobulins"/>
    <property type="match status" value="1"/>
</dbReference>
<comment type="similarity">
    <text evidence="2">Belongs to the immunoglobulin superfamily. LISCH7 family.</text>
</comment>
<dbReference type="GO" id="GO:0043484">
    <property type="term" value="P:regulation of RNA splicing"/>
    <property type="evidence" value="ECO:0007669"/>
    <property type="project" value="Ensembl"/>
</dbReference>
<evidence type="ECO:0000256" key="11">
    <source>
        <dbReference type="SAM" id="MobiDB-lite"/>
    </source>
</evidence>
<dbReference type="GO" id="GO:1904274">
    <property type="term" value="P:tricellular tight junction assembly"/>
    <property type="evidence" value="ECO:0007669"/>
    <property type="project" value="Ensembl"/>
</dbReference>
<evidence type="ECO:0000256" key="9">
    <source>
        <dbReference type="ARBA" id="ARBA00023319"/>
    </source>
</evidence>
<dbReference type="PANTHER" id="PTHR15923:SF3">
    <property type="entry name" value="IMMUNOGLOBULIN-LIKE DOMAIN-CONTAINING RECEPTOR 1"/>
    <property type="match status" value="1"/>
</dbReference>
<keyword evidence="6 12" id="KW-1133">Transmembrane helix</keyword>
<dbReference type="GO" id="GO:0042802">
    <property type="term" value="F:identical protein binding"/>
    <property type="evidence" value="ECO:0007669"/>
    <property type="project" value="Ensembl"/>
</dbReference>
<dbReference type="GO" id="GO:0032991">
    <property type="term" value="C:protein-containing complex"/>
    <property type="evidence" value="ECO:0007669"/>
    <property type="project" value="Ensembl"/>
</dbReference>